<dbReference type="CDD" id="cd07570">
    <property type="entry name" value="GAT_Gln-NAD-synth"/>
    <property type="match status" value="1"/>
</dbReference>
<feature type="binding site" evidence="7">
    <location>
        <begin position="302"/>
        <end position="309"/>
    </location>
    <ligand>
        <name>ATP</name>
        <dbReference type="ChEBI" id="CHEBI:30616"/>
    </ligand>
</feature>
<dbReference type="GO" id="GO:0003952">
    <property type="term" value="F:NAD+ synthase (glutamine-hydrolyzing) activity"/>
    <property type="evidence" value="ECO:0007669"/>
    <property type="project" value="UniProtKB-EC"/>
</dbReference>
<evidence type="ECO:0000256" key="7">
    <source>
        <dbReference type="HAMAP-Rule" id="MF_02090"/>
    </source>
</evidence>
<dbReference type="Gene3D" id="3.40.50.620">
    <property type="entry name" value="HUPs"/>
    <property type="match status" value="1"/>
</dbReference>
<name>A0ABS9KE87_9BACT</name>
<feature type="binding site" evidence="7">
    <location>
        <position position="414"/>
    </location>
    <ligand>
        <name>deamido-NAD(+)</name>
        <dbReference type="ChEBI" id="CHEBI:58437"/>
        <note>ligand shared between two neighboring subunits</note>
    </ligand>
</feature>
<dbReference type="PIRSF" id="PIRSF006630">
    <property type="entry name" value="NADS_GAT"/>
    <property type="match status" value="1"/>
</dbReference>
<dbReference type="NCBIfam" id="NF010588">
    <property type="entry name" value="PRK13981.1"/>
    <property type="match status" value="1"/>
</dbReference>
<feature type="binding site" evidence="7">
    <location>
        <position position="190"/>
    </location>
    <ligand>
        <name>L-glutamine</name>
        <dbReference type="ChEBI" id="CHEBI:58359"/>
    </ligand>
</feature>
<feature type="binding site" evidence="7">
    <location>
        <position position="184"/>
    </location>
    <ligand>
        <name>L-glutamine</name>
        <dbReference type="ChEBI" id="CHEBI:58359"/>
    </ligand>
</feature>
<comment type="function">
    <text evidence="7">Catalyzes the ATP-dependent amidation of deamido-NAD to form NAD. Uses L-glutamine as a nitrogen source.</text>
</comment>
<comment type="caution">
    <text evidence="7">Lacks conserved residue(s) required for the propagation of feature annotation.</text>
</comment>
<reference evidence="11" key="2">
    <citation type="submission" date="2024-05" db="EMBL/GenBank/DDBJ databases">
        <title>Rhodohalobacter halophilus gen. nov., sp. nov., a moderately halophilic member of the family Balneolaceae.</title>
        <authorList>
            <person name="Xia J."/>
        </authorList>
    </citation>
    <scope>NUCLEOTIDE SEQUENCE</scope>
    <source>
        <strain evidence="11">WB101</strain>
    </source>
</reference>
<dbReference type="Proteomes" id="UP001165366">
    <property type="component" value="Unassembled WGS sequence"/>
</dbReference>
<dbReference type="SUPFAM" id="SSF56317">
    <property type="entry name" value="Carbon-nitrogen hydrolase"/>
    <property type="match status" value="1"/>
</dbReference>
<dbReference type="InterPro" id="IPR003694">
    <property type="entry name" value="NAD_synthase"/>
</dbReference>
<evidence type="ECO:0000256" key="3">
    <source>
        <dbReference type="ARBA" id="ARBA00022598"/>
    </source>
</evidence>
<comment type="similarity">
    <text evidence="9">Belongs to the NAD synthetase family.</text>
</comment>
<evidence type="ECO:0000256" key="2">
    <source>
        <dbReference type="ARBA" id="ARBA00007145"/>
    </source>
</evidence>
<comment type="similarity">
    <text evidence="2 7 8">In the C-terminal section; belongs to the NAD synthetase family.</text>
</comment>
<dbReference type="InterPro" id="IPR003010">
    <property type="entry name" value="C-N_Hydrolase"/>
</dbReference>
<keyword evidence="6 7" id="KW-0520">NAD</keyword>
<protein>
    <recommendedName>
        <fullName evidence="7 8">Glutamine-dependent NAD(+) synthetase</fullName>
        <ecNumber evidence="7 8">6.3.5.1</ecNumber>
    </recommendedName>
    <alternativeName>
        <fullName evidence="7 8">NAD(+) synthase [glutamine-hydrolyzing]</fullName>
    </alternativeName>
</protein>
<dbReference type="InterPro" id="IPR022310">
    <property type="entry name" value="NAD/GMP_synthase"/>
</dbReference>
<dbReference type="Gene3D" id="3.60.110.10">
    <property type="entry name" value="Carbon-nitrogen hydrolase"/>
    <property type="match status" value="1"/>
</dbReference>
<dbReference type="EC" id="6.3.5.1" evidence="7 8"/>
<feature type="binding site" evidence="7">
    <location>
        <position position="385"/>
    </location>
    <ligand>
        <name>deamido-NAD(+)</name>
        <dbReference type="ChEBI" id="CHEBI:58437"/>
        <note>ligand shared between two neighboring subunits</note>
    </ligand>
</feature>
<dbReference type="PANTHER" id="PTHR23090">
    <property type="entry name" value="NH 3 /GLUTAMINE-DEPENDENT NAD + SYNTHETASE"/>
    <property type="match status" value="1"/>
</dbReference>
<evidence type="ECO:0000256" key="1">
    <source>
        <dbReference type="ARBA" id="ARBA00005188"/>
    </source>
</evidence>
<comment type="catalytic activity">
    <reaction evidence="7 8">
        <text>deamido-NAD(+) + L-glutamine + ATP + H2O = L-glutamate + AMP + diphosphate + NAD(+) + H(+)</text>
        <dbReference type="Rhea" id="RHEA:24384"/>
        <dbReference type="ChEBI" id="CHEBI:15377"/>
        <dbReference type="ChEBI" id="CHEBI:15378"/>
        <dbReference type="ChEBI" id="CHEBI:29985"/>
        <dbReference type="ChEBI" id="CHEBI:30616"/>
        <dbReference type="ChEBI" id="CHEBI:33019"/>
        <dbReference type="ChEBI" id="CHEBI:57540"/>
        <dbReference type="ChEBI" id="CHEBI:58359"/>
        <dbReference type="ChEBI" id="CHEBI:58437"/>
        <dbReference type="ChEBI" id="CHEBI:456215"/>
        <dbReference type="EC" id="6.3.5.1"/>
    </reaction>
</comment>
<dbReference type="Pfam" id="PF00795">
    <property type="entry name" value="CN_hydrolase"/>
    <property type="match status" value="1"/>
</dbReference>
<feature type="binding site" evidence="7">
    <location>
        <position position="409"/>
    </location>
    <ligand>
        <name>ATP</name>
        <dbReference type="ChEBI" id="CHEBI:30616"/>
    </ligand>
</feature>
<keyword evidence="12" id="KW-1185">Reference proteome</keyword>
<evidence type="ECO:0000256" key="6">
    <source>
        <dbReference type="ARBA" id="ARBA00023027"/>
    </source>
</evidence>
<evidence type="ECO:0000256" key="4">
    <source>
        <dbReference type="ARBA" id="ARBA00022741"/>
    </source>
</evidence>
<dbReference type="InterPro" id="IPR036526">
    <property type="entry name" value="C-N_Hydrolase_sf"/>
</dbReference>
<evidence type="ECO:0000256" key="8">
    <source>
        <dbReference type="PIRNR" id="PIRNR006630"/>
    </source>
</evidence>
<evidence type="ECO:0000313" key="12">
    <source>
        <dbReference type="Proteomes" id="UP001165366"/>
    </source>
</evidence>
<dbReference type="PROSITE" id="PS50263">
    <property type="entry name" value="CN_HYDROLASE"/>
    <property type="match status" value="1"/>
</dbReference>
<keyword evidence="3 7" id="KW-0436">Ligase</keyword>
<dbReference type="PANTHER" id="PTHR23090:SF9">
    <property type="entry name" value="GLUTAMINE-DEPENDENT NAD(+) SYNTHETASE"/>
    <property type="match status" value="1"/>
</dbReference>
<feature type="active site" description="For glutaminase activity" evidence="7">
    <location>
        <position position="111"/>
    </location>
</feature>
<proteinExistence type="inferred from homology"/>
<feature type="active site" description="Nucleophile; for glutaminase activity" evidence="7">
    <location>
        <position position="147"/>
    </location>
</feature>
<gene>
    <name evidence="7" type="primary">nadE</name>
    <name evidence="11" type="ORF">L6773_11395</name>
</gene>
<dbReference type="SUPFAM" id="SSF52402">
    <property type="entry name" value="Adenine nucleotide alpha hydrolases-like"/>
    <property type="match status" value="1"/>
</dbReference>
<dbReference type="InterPro" id="IPR014445">
    <property type="entry name" value="Gln-dep_NAD_synthase"/>
</dbReference>
<reference evidence="11" key="1">
    <citation type="submission" date="2022-01" db="EMBL/GenBank/DDBJ databases">
        <authorList>
            <person name="Wang Y."/>
        </authorList>
    </citation>
    <scope>NUCLEOTIDE SEQUENCE</scope>
    <source>
        <strain evidence="11">WB101</strain>
    </source>
</reference>
<evidence type="ECO:0000256" key="5">
    <source>
        <dbReference type="ARBA" id="ARBA00022840"/>
    </source>
</evidence>
<evidence type="ECO:0000313" key="11">
    <source>
        <dbReference type="EMBL" id="MCG2589173.1"/>
    </source>
</evidence>
<dbReference type="Pfam" id="PF02540">
    <property type="entry name" value="NAD_synthase"/>
    <property type="match status" value="1"/>
</dbReference>
<dbReference type="NCBIfam" id="TIGR00552">
    <property type="entry name" value="nadE"/>
    <property type="match status" value="1"/>
</dbReference>
<keyword evidence="5 7" id="KW-0067">ATP-binding</keyword>
<dbReference type="RefSeq" id="WP_237854536.1">
    <property type="nucleotide sequence ID" value="NZ_JAKLWS010000013.1"/>
</dbReference>
<comment type="caution">
    <text evidence="11">The sequence shown here is derived from an EMBL/GenBank/DDBJ whole genome shotgun (WGS) entry which is preliminary data.</text>
</comment>
<comment type="pathway">
    <text evidence="1 7 8">Cofactor biosynthesis; NAD(+) biosynthesis; NAD(+) from deamido-NAD(+) (L-Gln route): step 1/1.</text>
</comment>
<feature type="binding site" evidence="7">
    <location>
        <position position="117"/>
    </location>
    <ligand>
        <name>L-glutamine</name>
        <dbReference type="ChEBI" id="CHEBI:58359"/>
    </ligand>
</feature>
<dbReference type="HAMAP" id="MF_02090">
    <property type="entry name" value="NadE_glutamine_dep"/>
    <property type="match status" value="1"/>
</dbReference>
<keyword evidence="4 7" id="KW-0547">Nucleotide-binding</keyword>
<dbReference type="CDD" id="cd00553">
    <property type="entry name" value="NAD_synthase"/>
    <property type="match status" value="1"/>
</dbReference>
<dbReference type="InterPro" id="IPR014729">
    <property type="entry name" value="Rossmann-like_a/b/a_fold"/>
</dbReference>
<evidence type="ECO:0000259" key="10">
    <source>
        <dbReference type="PROSITE" id="PS50263"/>
    </source>
</evidence>
<sequence>MKIRVEQLNPTVGALEANATLILESLEKAESAGIDLLILPEMVLIGYPAQDILENKAFQRSAYHYNEKIINATKNTALLFGSITKNEGVGRQMYNTALLAREGKVLGEAHKTLLPTYDVFDDLRYFEPNDRFKCLELDGNKIGVTICEDIWYNENEVQYHTYETDPAILLKEDGAQIIINISASPFTKTKHENRKEMLQNHAKKMNLPVLYSNQVGAQTEVLFDGDSMAINSGSEVIATMKTFEAGWFDVDWNLDKNNITAASDHQNDTYPEKGPARIFEALKMGVYDYVHKLGIADQVILGLSGGIDSALVCTIVAEALGAENVKALNMPSTFSSEGSVSDSEKLAENLGIELLDVPIQSIFDEFNQQLKPIFKGTEFGVAEENLQSRIRGVLLMACANKFGYFLMTTGNKSEYAVGYATLYGDMNGALVVIGDLYKTQVYEMARWLNDEYYEKEVIPEATITKPPSAELRPDQKDTDSLPEYDVLDDILYRYIELQEGAQFIIDDGYDEQTVKKVIRLVEANEFKRYQAAPILKVSSKAFGIGRRWPIVQKWTANNK</sequence>
<evidence type="ECO:0000256" key="9">
    <source>
        <dbReference type="RuleBase" id="RU003811"/>
    </source>
</evidence>
<feature type="active site" description="Proton acceptor; for glutaminase activity" evidence="7">
    <location>
        <position position="41"/>
    </location>
</feature>
<dbReference type="EMBL" id="JAKLWS010000013">
    <property type="protein sequence ID" value="MCG2589173.1"/>
    <property type="molecule type" value="Genomic_DNA"/>
</dbReference>
<accession>A0ABS9KE87</accession>
<feature type="domain" description="CN hydrolase" evidence="10">
    <location>
        <begin position="1"/>
        <end position="254"/>
    </location>
</feature>
<feature type="binding site" evidence="7">
    <location>
        <position position="527"/>
    </location>
    <ligand>
        <name>deamido-NAD(+)</name>
        <dbReference type="ChEBI" id="CHEBI:58437"/>
        <note>ligand shared between two neighboring subunits</note>
    </ligand>
</feature>
<organism evidence="11 12">
    <name type="scientific">Rhodohalobacter sulfatireducens</name>
    <dbReference type="NCBI Taxonomy" id="2911366"/>
    <lineage>
        <taxon>Bacteria</taxon>
        <taxon>Pseudomonadati</taxon>
        <taxon>Balneolota</taxon>
        <taxon>Balneolia</taxon>
        <taxon>Balneolales</taxon>
        <taxon>Balneolaceae</taxon>
        <taxon>Rhodohalobacter</taxon>
    </lineage>
</organism>